<protein>
    <recommendedName>
        <fullName evidence="4">Membrane-associated protein</fullName>
    </recommendedName>
</protein>
<keyword evidence="3" id="KW-1185">Reference proteome</keyword>
<gene>
    <name evidence="2" type="ORF">BSAL_77135</name>
</gene>
<feature type="chain" id="PRO_5006621713" description="Membrane-associated protein" evidence="1">
    <location>
        <begin position="32"/>
        <end position="988"/>
    </location>
</feature>
<proteinExistence type="predicted"/>
<feature type="signal peptide" evidence="1">
    <location>
        <begin position="1"/>
        <end position="31"/>
    </location>
</feature>
<evidence type="ECO:0000256" key="1">
    <source>
        <dbReference type="SAM" id="SignalP"/>
    </source>
</evidence>
<evidence type="ECO:0000313" key="2">
    <source>
        <dbReference type="EMBL" id="CUG29677.1"/>
    </source>
</evidence>
<keyword evidence="1" id="KW-0732">Signal</keyword>
<dbReference type="Proteomes" id="UP000051952">
    <property type="component" value="Unassembled WGS sequence"/>
</dbReference>
<accession>A0A0S4IWJ1</accession>
<feature type="non-terminal residue" evidence="2">
    <location>
        <position position="988"/>
    </location>
</feature>
<dbReference type="VEuPathDB" id="TriTrypDB:BSAL_77135"/>
<name>A0A0S4IWJ1_BODSA</name>
<organism evidence="2 3">
    <name type="scientific">Bodo saltans</name>
    <name type="common">Flagellated protozoan</name>
    <dbReference type="NCBI Taxonomy" id="75058"/>
    <lineage>
        <taxon>Eukaryota</taxon>
        <taxon>Discoba</taxon>
        <taxon>Euglenozoa</taxon>
        <taxon>Kinetoplastea</taxon>
        <taxon>Metakinetoplastina</taxon>
        <taxon>Eubodonida</taxon>
        <taxon>Bodonidae</taxon>
        <taxon>Bodo</taxon>
    </lineage>
</organism>
<dbReference type="EMBL" id="CYKH01000739">
    <property type="protein sequence ID" value="CUG29677.1"/>
    <property type="molecule type" value="Genomic_DNA"/>
</dbReference>
<evidence type="ECO:0000313" key="3">
    <source>
        <dbReference type="Proteomes" id="UP000051952"/>
    </source>
</evidence>
<reference evidence="3" key="1">
    <citation type="submission" date="2015-09" db="EMBL/GenBank/DDBJ databases">
        <authorList>
            <consortium name="Pathogen Informatics"/>
        </authorList>
    </citation>
    <scope>NUCLEOTIDE SEQUENCE [LARGE SCALE GENOMIC DNA]</scope>
    <source>
        <strain evidence="3">Lake Konstanz</strain>
    </source>
</reference>
<evidence type="ECO:0008006" key="4">
    <source>
        <dbReference type="Google" id="ProtNLM"/>
    </source>
</evidence>
<sequence length="988" mass="103500">MAMAQRSKIFLMIKWLLIASIMTNFDTAAHGFGVDAITAASVAPVAVVTIPCDVNMTIVTTTIESNTNYLITNCTLNNLPPPAGGGWMSLMNVRIMVQGGNVLPIIKIWPAVGIAGPVSTSLSVINVSVELVGITVVWPATIAPSIIDSIFSISHVYVSNVSLTIRDCDWALNYPDSLLTSNNPILLHIYAPLFLVANDGIAVASPPGDVKVVLLHSLIRVVCAVPNTPTNFVVVEVLSLGSVSGIFVEISQQSVVSLSLPIWQHHQDSSFLSYHSVNSAATQFDVSNVSIVVSNQSSISITGTLPIEGESPTNASDVTLLLILATSCSYVDVDAMGGSQLNFTLTRVTIAPSTTFSVSIRRFRASVVLINVDQIVSHFNARLSNVSVLLRSAAKAYTYDLEAPAIIGIGVMVFNSTVESVITQGFVGQQGKIAACLTLSAGSIDATVTTLGRLDNVVVAMENVVLRSFIQPDGGTSANTYAVIMASPGNMTHVTLTLVGVDLYSSVSGAMLTPASASLFGDVLLFLLVTSLLSLNGNITFFTVSITASRLEANCTYAVPSALATQFTASSVTFIYAPGTMSSGGMVIEQSSIVITNIDKGFGATPPLSTASTTASGAWNGNFVNFIGTFSQTAAYSVLPPLVVLYMATVYGNQSINEPSVFDSVTTVLSNNSLVATASNDGEQTAQLSLMNVVFAALGLTSSTAQNGTSIVVRNWSMRIVRGTTSSASLSVTGSSFAPIASIMGNCVFATNTTMTVQTATGIIGPIVGGYALAQSPAMLTMHTNASLRFMDVSAVGLLSEGSLFGKCTASAATSTFSINIMTMTPSSTTGTTKAAPTTTGVFLSTSSLNGFGYLAGVDSSAIMSPTTARFGSLQCNLWSPLPLRVLLAHSNSRLPFTSIDMADPGDTDWDESCLFLPNASTTVSISQTKEVELLRGSYLPPSTRSATSVVVGSSIVAGSLFGGTYEKKKCRLQRHHVSFFYCTVRFT</sequence>
<dbReference type="AlphaFoldDB" id="A0A0S4IWJ1"/>